<evidence type="ECO:0000256" key="1">
    <source>
        <dbReference type="SAM" id="MobiDB-lite"/>
    </source>
</evidence>
<reference evidence="3" key="1">
    <citation type="journal article" date="2011" name="Stand. Genomic Sci.">
        <title>Genome sequence of the filamentous, gliding Thiothrix nivea neotype strain (JP2(T)).</title>
        <authorList>
            <person name="Lapidus A."/>
            <person name="Nolan M."/>
            <person name="Lucas S."/>
            <person name="Glavina Del Rio T."/>
            <person name="Tice H."/>
            <person name="Cheng J.F."/>
            <person name="Tapia R."/>
            <person name="Han C."/>
            <person name="Goodwin L."/>
            <person name="Pitluck S."/>
            <person name="Liolios K."/>
            <person name="Pagani I."/>
            <person name="Ivanova N."/>
            <person name="Huntemann M."/>
            <person name="Mavromatis K."/>
            <person name="Mikhailova N."/>
            <person name="Pati A."/>
            <person name="Chen A."/>
            <person name="Palaniappan K."/>
            <person name="Land M."/>
            <person name="Brambilla E.M."/>
            <person name="Rohde M."/>
            <person name="Abt B."/>
            <person name="Verbarg S."/>
            <person name="Goker M."/>
            <person name="Bristow J."/>
            <person name="Eisen J.A."/>
            <person name="Markowitz V."/>
            <person name="Hugenholtz P."/>
            <person name="Kyrpides N.C."/>
            <person name="Klenk H.P."/>
            <person name="Woyke T."/>
        </authorList>
    </citation>
    <scope>NUCLEOTIDE SEQUENCE [LARGE SCALE GENOMIC DNA]</scope>
    <source>
        <strain evidence="3">ATCC 35100 / DSM 5205 / JP2</strain>
    </source>
</reference>
<dbReference type="EMBL" id="JH651384">
    <property type="protein sequence ID" value="EIJ33216.1"/>
    <property type="molecule type" value="Genomic_DNA"/>
</dbReference>
<evidence type="ECO:0000313" key="2">
    <source>
        <dbReference type="EMBL" id="EIJ33216.1"/>
    </source>
</evidence>
<keyword evidence="3" id="KW-1185">Reference proteome</keyword>
<proteinExistence type="predicted"/>
<name>A0A656HCN9_THINJ</name>
<evidence type="ECO:0008006" key="4">
    <source>
        <dbReference type="Google" id="ProtNLM"/>
    </source>
</evidence>
<dbReference type="InterPro" id="IPR007433">
    <property type="entry name" value="DUF481"/>
</dbReference>
<protein>
    <recommendedName>
        <fullName evidence="4">DUF481 domain-containing protein</fullName>
    </recommendedName>
</protein>
<evidence type="ECO:0000313" key="3">
    <source>
        <dbReference type="Proteomes" id="UP000005317"/>
    </source>
</evidence>
<accession>A0A656HCN9</accession>
<feature type="region of interest" description="Disordered" evidence="1">
    <location>
        <begin position="136"/>
        <end position="161"/>
    </location>
</feature>
<dbReference type="Proteomes" id="UP000005317">
    <property type="component" value="Unassembled WGS sequence"/>
</dbReference>
<sequence>METDKTRKCSAFPAKRKIFEKIVTFLFPETSHPQVTQKCLPSQALWNMFMVSFMKIMEINTMKKHILALGITSAIAGVVTPVSADVTLYDYEQPTSAYEDAYVSGRLNVNSGNQDQTSHDLNLDMNYERVFSSPDRDVKINGDLQGSSKRGPNSGDETQENYIGTGSVGMNKYFQPDSKGAFWYTDGEVGVKKGADDPRVKVGAGVGYGRVVNVTPMAQAIRLVEALRDKNKLTGDLTKAEYNQLANVIAKESEYRSKYGATDYRQNWVADMEAVMQASGKTNGELGAAGILKAYDVLVNERISTRKHGWLVKAGLSEVIKDYDGGDGKPALDIAGEYHKPLSNRTQFSNEASASAILQDDDNSYTARNNMSLTHEISDRVDWLNSWAIDYDHNDKTGQDTTTNAASSTYRYYLSNKLAFDTVAALTKVDDGIDANGNDEVDKSLFMGVTYRLK</sequence>
<gene>
    <name evidence="2" type="ORF">Thini_0578</name>
</gene>
<dbReference type="Pfam" id="PF04338">
    <property type="entry name" value="DUF481"/>
    <property type="match status" value="1"/>
</dbReference>
<organism evidence="2 3">
    <name type="scientific">Thiothrix nivea (strain ATCC 35100 / DSM 5205 / JP2)</name>
    <dbReference type="NCBI Taxonomy" id="870187"/>
    <lineage>
        <taxon>Bacteria</taxon>
        <taxon>Pseudomonadati</taxon>
        <taxon>Pseudomonadota</taxon>
        <taxon>Gammaproteobacteria</taxon>
        <taxon>Thiotrichales</taxon>
        <taxon>Thiotrichaceae</taxon>
        <taxon>Thiothrix</taxon>
    </lineage>
</organism>
<dbReference type="AlphaFoldDB" id="A0A656HCN9"/>